<dbReference type="Pfam" id="PF03734">
    <property type="entry name" value="YkuD"/>
    <property type="match status" value="1"/>
</dbReference>
<dbReference type="PANTHER" id="PTHR30582:SF2">
    <property type="entry name" value="L,D-TRANSPEPTIDASE YCIB-RELATED"/>
    <property type="match status" value="1"/>
</dbReference>
<feature type="region of interest" description="Disordered" evidence="8">
    <location>
        <begin position="40"/>
        <end position="80"/>
    </location>
</feature>
<dbReference type="Pfam" id="PF17964">
    <property type="entry name" value="Big_10"/>
    <property type="match status" value="1"/>
</dbReference>
<dbReference type="PANTHER" id="PTHR30582">
    <property type="entry name" value="L,D-TRANSPEPTIDASE"/>
    <property type="match status" value="1"/>
</dbReference>
<dbReference type="Gene3D" id="2.60.40.3780">
    <property type="match status" value="1"/>
</dbReference>
<keyword evidence="3 7" id="KW-0133">Cell shape</keyword>
<evidence type="ECO:0000256" key="5">
    <source>
        <dbReference type="ARBA" id="ARBA00023315"/>
    </source>
</evidence>
<dbReference type="InterPro" id="IPR038063">
    <property type="entry name" value="Transpep_catalytic_dom"/>
</dbReference>
<organism evidence="10 11">
    <name type="scientific">Catenuloplanes niger</name>
    <dbReference type="NCBI Taxonomy" id="587534"/>
    <lineage>
        <taxon>Bacteria</taxon>
        <taxon>Bacillati</taxon>
        <taxon>Actinomycetota</taxon>
        <taxon>Actinomycetes</taxon>
        <taxon>Micromonosporales</taxon>
        <taxon>Micromonosporaceae</taxon>
        <taxon>Catenuloplanes</taxon>
    </lineage>
</organism>
<dbReference type="GO" id="GO:0005576">
    <property type="term" value="C:extracellular region"/>
    <property type="evidence" value="ECO:0007669"/>
    <property type="project" value="TreeGrafter"/>
</dbReference>
<reference evidence="10 11" key="1">
    <citation type="submission" date="2023-07" db="EMBL/GenBank/DDBJ databases">
        <title>Sequencing the genomes of 1000 actinobacteria strains.</title>
        <authorList>
            <person name="Klenk H.-P."/>
        </authorList>
    </citation>
    <scope>NUCLEOTIDE SEQUENCE [LARGE SCALE GENOMIC DNA]</scope>
    <source>
        <strain evidence="10 11">DSM 44711</strain>
    </source>
</reference>
<dbReference type="Proteomes" id="UP001183629">
    <property type="component" value="Unassembled WGS sequence"/>
</dbReference>
<name>A0AAE3ZNQ1_9ACTN</name>
<evidence type="ECO:0000313" key="11">
    <source>
        <dbReference type="Proteomes" id="UP001183629"/>
    </source>
</evidence>
<dbReference type="GO" id="GO:0071555">
    <property type="term" value="P:cell wall organization"/>
    <property type="evidence" value="ECO:0007669"/>
    <property type="project" value="UniProtKB-UniRule"/>
</dbReference>
<protein>
    <submittedName>
        <fullName evidence="10">Lipoprotein-anchoring transpeptidase ErfK/SrfK</fullName>
    </submittedName>
</protein>
<feature type="active site" description="Proton donor/acceptor" evidence="7">
    <location>
        <position position="346"/>
    </location>
</feature>
<evidence type="ECO:0000256" key="2">
    <source>
        <dbReference type="ARBA" id="ARBA00022679"/>
    </source>
</evidence>
<keyword evidence="10" id="KW-0449">Lipoprotein</keyword>
<dbReference type="GO" id="GO:0008360">
    <property type="term" value="P:regulation of cell shape"/>
    <property type="evidence" value="ECO:0007669"/>
    <property type="project" value="UniProtKB-UniRule"/>
</dbReference>
<keyword evidence="11" id="KW-1185">Reference proteome</keyword>
<dbReference type="RefSeq" id="WP_310412364.1">
    <property type="nucleotide sequence ID" value="NZ_JAVDYC010000001.1"/>
</dbReference>
<evidence type="ECO:0000259" key="9">
    <source>
        <dbReference type="PROSITE" id="PS52029"/>
    </source>
</evidence>
<evidence type="ECO:0000256" key="1">
    <source>
        <dbReference type="ARBA" id="ARBA00004752"/>
    </source>
</evidence>
<dbReference type="Gene3D" id="2.40.440.10">
    <property type="entry name" value="L,D-transpeptidase catalytic domain-like"/>
    <property type="match status" value="1"/>
</dbReference>
<comment type="caution">
    <text evidence="10">The sequence shown here is derived from an EMBL/GenBank/DDBJ whole genome shotgun (WGS) entry which is preliminary data.</text>
</comment>
<dbReference type="EMBL" id="JAVDYC010000001">
    <property type="protein sequence ID" value="MDR7322262.1"/>
    <property type="molecule type" value="Genomic_DNA"/>
</dbReference>
<feature type="active site" description="Nucleophile" evidence="7">
    <location>
        <position position="364"/>
    </location>
</feature>
<dbReference type="GO" id="GO:0071972">
    <property type="term" value="F:peptidoglycan L,D-transpeptidase activity"/>
    <property type="evidence" value="ECO:0007669"/>
    <property type="project" value="TreeGrafter"/>
</dbReference>
<dbReference type="InterPro" id="IPR050979">
    <property type="entry name" value="LD-transpeptidase"/>
</dbReference>
<evidence type="ECO:0000256" key="7">
    <source>
        <dbReference type="PROSITE-ProRule" id="PRU01373"/>
    </source>
</evidence>
<dbReference type="InterPro" id="IPR005490">
    <property type="entry name" value="LD_TPept_cat_dom"/>
</dbReference>
<dbReference type="CDD" id="cd16913">
    <property type="entry name" value="YkuD_like"/>
    <property type="match status" value="1"/>
</dbReference>
<accession>A0AAE3ZNQ1</accession>
<comment type="pathway">
    <text evidence="1 7">Cell wall biogenesis; peptidoglycan biosynthesis.</text>
</comment>
<evidence type="ECO:0000256" key="8">
    <source>
        <dbReference type="SAM" id="MobiDB-lite"/>
    </source>
</evidence>
<evidence type="ECO:0000256" key="3">
    <source>
        <dbReference type="ARBA" id="ARBA00022960"/>
    </source>
</evidence>
<keyword evidence="2" id="KW-0808">Transferase</keyword>
<evidence type="ECO:0000256" key="6">
    <source>
        <dbReference type="ARBA" id="ARBA00023316"/>
    </source>
</evidence>
<dbReference type="CDD" id="cd13432">
    <property type="entry name" value="LDT_IgD_like_2"/>
    <property type="match status" value="1"/>
</dbReference>
<keyword evidence="6 7" id="KW-0961">Cell wall biogenesis/degradation</keyword>
<keyword evidence="5" id="KW-0012">Acyltransferase</keyword>
<dbReference type="GO" id="GO:0018104">
    <property type="term" value="P:peptidoglycan-protein cross-linking"/>
    <property type="evidence" value="ECO:0007669"/>
    <property type="project" value="TreeGrafter"/>
</dbReference>
<gene>
    <name evidence="10" type="ORF">J2S44_002512</name>
</gene>
<dbReference type="PROSITE" id="PS52029">
    <property type="entry name" value="LD_TPASE"/>
    <property type="match status" value="1"/>
</dbReference>
<feature type="compositionally biased region" description="Polar residues" evidence="8">
    <location>
        <begin position="41"/>
        <end position="52"/>
    </location>
</feature>
<proteinExistence type="predicted"/>
<dbReference type="Gene3D" id="2.60.40.3710">
    <property type="match status" value="1"/>
</dbReference>
<feature type="domain" description="L,D-TPase catalytic" evidence="9">
    <location>
        <begin position="266"/>
        <end position="388"/>
    </location>
</feature>
<sequence>MHATRSEQAPWGVPGSRIRRRAIGALLLAGVIGFGSACSGGDSSPTWQSNDAGASAGPAATTESPAPIGATLKSPAEGSKNAPITTDISFDLVNAVSGAVVVKNAKGEPVPGKLSEDGKTWVPDKKLSYGTTYTTEYTGTDASGRTGTTTGTFTTMGEPKNTVRTVSFMGEGATVGVGMPLMLSFSREIPEEYRAEVEKHLTVVSDPPQEGTWGWLSADSIQFRPAEYWKAGTKITYGVDHAGVEMGKGWYGKTDYEVNVTIGSQLIMEVDNKTKHMTVIKDGKKVKDFPVSLGQPKFPSVSGTMLIMEKLRKTTFDTYGQFSDEDAYRVDVEYAQRVTWGGQFIHAAPWSNASQGRENVSHGCVNVSQDAGKWLFEQTKLGDPLIVKNTGVPLVNGDGWTVWNMSYDDFKSLSAL</sequence>
<evidence type="ECO:0000313" key="10">
    <source>
        <dbReference type="EMBL" id="MDR7322262.1"/>
    </source>
</evidence>
<dbReference type="SUPFAM" id="SSF141523">
    <property type="entry name" value="L,D-transpeptidase catalytic domain-like"/>
    <property type="match status" value="1"/>
</dbReference>
<dbReference type="GO" id="GO:0016746">
    <property type="term" value="F:acyltransferase activity"/>
    <property type="evidence" value="ECO:0007669"/>
    <property type="project" value="UniProtKB-KW"/>
</dbReference>
<dbReference type="InterPro" id="IPR041280">
    <property type="entry name" value="Big_10"/>
</dbReference>
<evidence type="ECO:0000256" key="4">
    <source>
        <dbReference type="ARBA" id="ARBA00022984"/>
    </source>
</evidence>
<dbReference type="AlphaFoldDB" id="A0AAE3ZNQ1"/>
<keyword evidence="4 7" id="KW-0573">Peptidoglycan synthesis</keyword>